<dbReference type="KEGG" id="ehx:EMIHUDRAFT_118997"/>
<feature type="signal peptide" evidence="2">
    <location>
        <begin position="1"/>
        <end position="24"/>
    </location>
</feature>
<evidence type="ECO:0000313" key="4">
    <source>
        <dbReference type="Proteomes" id="UP000013827"/>
    </source>
</evidence>
<evidence type="ECO:0000256" key="2">
    <source>
        <dbReference type="SAM" id="SignalP"/>
    </source>
</evidence>
<dbReference type="GeneID" id="17262673"/>
<dbReference type="AlphaFoldDB" id="A0A0D3IZ32"/>
<accession>A0A0D3IZ32</accession>
<dbReference type="EnsemblProtists" id="EOD16517">
    <property type="protein sequence ID" value="EOD16517"/>
    <property type="gene ID" value="EMIHUDRAFT_118997"/>
</dbReference>
<feature type="transmembrane region" description="Helical" evidence="1">
    <location>
        <begin position="179"/>
        <end position="204"/>
    </location>
</feature>
<name>A0A0D3IZ32_EMIH1</name>
<proteinExistence type="predicted"/>
<feature type="chain" id="PRO_5044198103" evidence="2">
    <location>
        <begin position="25"/>
        <end position="226"/>
    </location>
</feature>
<keyword evidence="1" id="KW-0812">Transmembrane</keyword>
<keyword evidence="4" id="KW-1185">Reference proteome</keyword>
<protein>
    <submittedName>
        <fullName evidence="3">Uncharacterized protein</fullName>
    </submittedName>
</protein>
<keyword evidence="2" id="KW-0732">Signal</keyword>
<dbReference type="RefSeq" id="XP_005768946.1">
    <property type="nucleotide sequence ID" value="XM_005768889.1"/>
</dbReference>
<reference evidence="3" key="2">
    <citation type="submission" date="2024-10" db="UniProtKB">
        <authorList>
            <consortium name="EnsemblProtists"/>
        </authorList>
    </citation>
    <scope>IDENTIFICATION</scope>
</reference>
<sequence length="226" mass="23763">MTRCTTATLSASATLLILSTGVASHAVRTTARSPGVTAVRGAALRPAYAPPLQRAARVPCPPRMASESAGESPVARARAWFGKWMKFDRASLSKLGVTVSVAWFTFCQSTGLSPLAHGQWSKFLAVYAGIYLTFGTITRPFRMAFSVGVTPLFGQTPPRDAAEMPPSAAETRPKLNRTLAILLFSVFGNTFCTLALIAAGVWVAGLLAGVPALPPGARVPFFGPPA</sequence>
<keyword evidence="1" id="KW-0472">Membrane</keyword>
<reference evidence="4" key="1">
    <citation type="journal article" date="2013" name="Nature">
        <title>Pan genome of the phytoplankton Emiliania underpins its global distribution.</title>
        <authorList>
            <person name="Read B.A."/>
            <person name="Kegel J."/>
            <person name="Klute M.J."/>
            <person name="Kuo A."/>
            <person name="Lefebvre S.C."/>
            <person name="Maumus F."/>
            <person name="Mayer C."/>
            <person name="Miller J."/>
            <person name="Monier A."/>
            <person name="Salamov A."/>
            <person name="Young J."/>
            <person name="Aguilar M."/>
            <person name="Claverie J.M."/>
            <person name="Frickenhaus S."/>
            <person name="Gonzalez K."/>
            <person name="Herman E.K."/>
            <person name="Lin Y.C."/>
            <person name="Napier J."/>
            <person name="Ogata H."/>
            <person name="Sarno A.F."/>
            <person name="Shmutz J."/>
            <person name="Schroeder D."/>
            <person name="de Vargas C."/>
            <person name="Verret F."/>
            <person name="von Dassow P."/>
            <person name="Valentin K."/>
            <person name="Van de Peer Y."/>
            <person name="Wheeler G."/>
            <person name="Dacks J.B."/>
            <person name="Delwiche C.F."/>
            <person name="Dyhrman S.T."/>
            <person name="Glockner G."/>
            <person name="John U."/>
            <person name="Richards T."/>
            <person name="Worden A.Z."/>
            <person name="Zhang X."/>
            <person name="Grigoriev I.V."/>
            <person name="Allen A.E."/>
            <person name="Bidle K."/>
            <person name="Borodovsky M."/>
            <person name="Bowler C."/>
            <person name="Brownlee C."/>
            <person name="Cock J.M."/>
            <person name="Elias M."/>
            <person name="Gladyshev V.N."/>
            <person name="Groth M."/>
            <person name="Guda C."/>
            <person name="Hadaegh A."/>
            <person name="Iglesias-Rodriguez M.D."/>
            <person name="Jenkins J."/>
            <person name="Jones B.M."/>
            <person name="Lawson T."/>
            <person name="Leese F."/>
            <person name="Lindquist E."/>
            <person name="Lobanov A."/>
            <person name="Lomsadze A."/>
            <person name="Malik S.B."/>
            <person name="Marsh M.E."/>
            <person name="Mackinder L."/>
            <person name="Mock T."/>
            <person name="Mueller-Roeber B."/>
            <person name="Pagarete A."/>
            <person name="Parker M."/>
            <person name="Probert I."/>
            <person name="Quesneville H."/>
            <person name="Raines C."/>
            <person name="Rensing S.A."/>
            <person name="Riano-Pachon D.M."/>
            <person name="Richier S."/>
            <person name="Rokitta S."/>
            <person name="Shiraiwa Y."/>
            <person name="Soanes D.M."/>
            <person name="van der Giezen M."/>
            <person name="Wahlund T.M."/>
            <person name="Williams B."/>
            <person name="Wilson W."/>
            <person name="Wolfe G."/>
            <person name="Wurch L.L."/>
        </authorList>
    </citation>
    <scope>NUCLEOTIDE SEQUENCE</scope>
</reference>
<evidence type="ECO:0000313" key="3">
    <source>
        <dbReference type="EnsemblProtists" id="EOD16517"/>
    </source>
</evidence>
<organism evidence="3 4">
    <name type="scientific">Emiliania huxleyi (strain CCMP1516)</name>
    <dbReference type="NCBI Taxonomy" id="280463"/>
    <lineage>
        <taxon>Eukaryota</taxon>
        <taxon>Haptista</taxon>
        <taxon>Haptophyta</taxon>
        <taxon>Prymnesiophyceae</taxon>
        <taxon>Isochrysidales</taxon>
        <taxon>Noelaerhabdaceae</taxon>
        <taxon>Emiliania</taxon>
    </lineage>
</organism>
<keyword evidence="1" id="KW-1133">Transmembrane helix</keyword>
<evidence type="ECO:0000256" key="1">
    <source>
        <dbReference type="SAM" id="Phobius"/>
    </source>
</evidence>
<dbReference type="HOGENOM" id="CLU_1083504_0_0_1"/>
<dbReference type="PaxDb" id="2903-EOD16517"/>
<dbReference type="Proteomes" id="UP000013827">
    <property type="component" value="Unassembled WGS sequence"/>
</dbReference>